<dbReference type="Proteomes" id="UP001519654">
    <property type="component" value="Unassembled WGS sequence"/>
</dbReference>
<comment type="caution">
    <text evidence="1">The sequence shown here is derived from an EMBL/GenBank/DDBJ whole genome shotgun (WGS) entry which is preliminary data.</text>
</comment>
<dbReference type="EMBL" id="JAHKKG010000006">
    <property type="protein sequence ID" value="MBU2666065.1"/>
    <property type="molecule type" value="Genomic_DNA"/>
</dbReference>
<sequence>MRGEYEQMYPGDAVTDWIGVSIFAHELCMPIYDNGYLYNGTPPQNYDTAALQCRNAYIGTDSWGNPAAVWKNWDYDGNVLKMMKFAKDHGKPMIVSEAGMMNFTADGSDTRGLETARGDQWVKRFFGLMNYSGPVPNLSGNYDLSGVIKAATYINLDFRYGWDGIQDGSFDFPVNSTWFADGRLSQYGAARTSFCQGLSARSFTTPC</sequence>
<organism evidence="1 2">
    <name type="scientific">Paractinoplanes bogorensis</name>
    <dbReference type="NCBI Taxonomy" id="1610840"/>
    <lineage>
        <taxon>Bacteria</taxon>
        <taxon>Bacillati</taxon>
        <taxon>Actinomycetota</taxon>
        <taxon>Actinomycetes</taxon>
        <taxon>Micromonosporales</taxon>
        <taxon>Micromonosporaceae</taxon>
        <taxon>Paractinoplanes</taxon>
    </lineage>
</organism>
<dbReference type="InterPro" id="IPR017853">
    <property type="entry name" value="GH"/>
</dbReference>
<dbReference type="RefSeq" id="WP_215789260.1">
    <property type="nucleotide sequence ID" value="NZ_JAHKKG010000006.1"/>
</dbReference>
<proteinExistence type="predicted"/>
<dbReference type="SUPFAM" id="SSF51445">
    <property type="entry name" value="(Trans)glycosidases"/>
    <property type="match status" value="1"/>
</dbReference>
<keyword evidence="2" id="KW-1185">Reference proteome</keyword>
<accession>A0ABS5YRJ2</accession>
<evidence type="ECO:0000313" key="2">
    <source>
        <dbReference type="Proteomes" id="UP001519654"/>
    </source>
</evidence>
<protein>
    <submittedName>
        <fullName evidence="1">Uncharacterized protein</fullName>
    </submittedName>
</protein>
<reference evidence="1 2" key="1">
    <citation type="submission" date="2021-06" db="EMBL/GenBank/DDBJ databases">
        <title>Actinoplanes lichenicola sp. nov., and Actinoplanes ovalisporus sp. nov., isolated from lichen in Thailand.</title>
        <authorList>
            <person name="Saeng-In P."/>
            <person name="Kanchanasin P."/>
            <person name="Yuki M."/>
            <person name="Kudo T."/>
            <person name="Ohkuma M."/>
            <person name="Phongsopitanun W."/>
            <person name="Tanasupawat S."/>
        </authorList>
    </citation>
    <scope>NUCLEOTIDE SEQUENCE [LARGE SCALE GENOMIC DNA]</scope>
    <source>
        <strain evidence="1 2">NBRC 110975</strain>
    </source>
</reference>
<gene>
    <name evidence="1" type="ORF">KOI35_21355</name>
</gene>
<evidence type="ECO:0000313" key="1">
    <source>
        <dbReference type="EMBL" id="MBU2666065.1"/>
    </source>
</evidence>
<dbReference type="Gene3D" id="3.20.20.80">
    <property type="entry name" value="Glycosidases"/>
    <property type="match status" value="1"/>
</dbReference>
<name>A0ABS5YRJ2_9ACTN</name>